<comment type="similarity">
    <text evidence="1">Belongs to the site-specific recombinase resolvase family.</text>
</comment>
<evidence type="ECO:0000313" key="4">
    <source>
        <dbReference type="EMBL" id="OAM43407.1"/>
    </source>
</evidence>
<dbReference type="RefSeq" id="WP_064089651.1">
    <property type="nucleotide sequence ID" value="NZ_LXSQ01000014.1"/>
</dbReference>
<dbReference type="InterPro" id="IPR036162">
    <property type="entry name" value="Resolvase-like_N_sf"/>
</dbReference>
<dbReference type="InterPro" id="IPR036388">
    <property type="entry name" value="WH-like_DNA-bd_sf"/>
</dbReference>
<accession>A0A1B6VYZ8</accession>
<sequence>MDLKNTGISKTARIYFRVSTDEQNLERQHQLIERAKAQGFYIAGIYSEKASGVNPDRSELRRLINDLQTGDWVIAESIDRITRLPPAEAERLIDEITAKGAKIQVPEIFDFEELGVFFEQDGSLPGYLLQPLLAALQKMFLRIALNMSHQDWAVRKRRQKEGIALAKRRGGYQGRQPDKSLHEKIIKLRLQGFSITQTAQTLGCSVSTVNRVSRQHKKRTGTLDENQPSIFRQPVTKIDKGQTE</sequence>
<gene>
    <name evidence="4" type="ORF">A7Q00_05765</name>
</gene>
<organism evidence="4 5">
    <name type="scientific">Eikenella halliae</name>
    <dbReference type="NCBI Taxonomy" id="1795832"/>
    <lineage>
        <taxon>Bacteria</taxon>
        <taxon>Pseudomonadati</taxon>
        <taxon>Pseudomonadota</taxon>
        <taxon>Betaproteobacteria</taxon>
        <taxon>Neisseriales</taxon>
        <taxon>Neisseriaceae</taxon>
        <taxon>Eikenella</taxon>
    </lineage>
</organism>
<protein>
    <submittedName>
        <fullName evidence="4">Resolvase</fullName>
    </submittedName>
</protein>
<evidence type="ECO:0000256" key="1">
    <source>
        <dbReference type="ARBA" id="ARBA00009913"/>
    </source>
</evidence>
<dbReference type="Proteomes" id="UP000077726">
    <property type="component" value="Unassembled WGS sequence"/>
</dbReference>
<dbReference type="AlphaFoldDB" id="A0A1B6VYZ8"/>
<feature type="domain" description="Resolvase/invertase-type recombinase catalytic" evidence="3">
    <location>
        <begin position="11"/>
        <end position="170"/>
    </location>
</feature>
<dbReference type="OrthoDB" id="8585334at2"/>
<dbReference type="EMBL" id="LXSQ01000014">
    <property type="protein sequence ID" value="OAM43407.1"/>
    <property type="molecule type" value="Genomic_DNA"/>
</dbReference>
<dbReference type="PANTHER" id="PTHR30461">
    <property type="entry name" value="DNA-INVERTASE FROM LAMBDOID PROPHAGE"/>
    <property type="match status" value="1"/>
</dbReference>
<evidence type="ECO:0000256" key="2">
    <source>
        <dbReference type="SAM" id="MobiDB-lite"/>
    </source>
</evidence>
<dbReference type="InterPro" id="IPR006119">
    <property type="entry name" value="Resolv_N"/>
</dbReference>
<dbReference type="SUPFAM" id="SSF53041">
    <property type="entry name" value="Resolvase-like"/>
    <property type="match status" value="1"/>
</dbReference>
<reference evidence="5" key="1">
    <citation type="submission" date="2016-05" db="EMBL/GenBank/DDBJ databases">
        <title>Draft genome of Corynebacterium afermentans subsp. afermentans LCDC 88199T.</title>
        <authorList>
            <person name="Bernier A.-M."/>
            <person name="Bernard K."/>
        </authorList>
    </citation>
    <scope>NUCLEOTIDE SEQUENCE [LARGE SCALE GENOMIC DNA]</scope>
    <source>
        <strain evidence="5">NML130454</strain>
    </source>
</reference>
<dbReference type="Pfam" id="PF00239">
    <property type="entry name" value="Resolvase"/>
    <property type="match status" value="1"/>
</dbReference>
<evidence type="ECO:0000313" key="5">
    <source>
        <dbReference type="Proteomes" id="UP000077726"/>
    </source>
</evidence>
<dbReference type="PROSITE" id="PS51736">
    <property type="entry name" value="RECOMBINASES_3"/>
    <property type="match status" value="1"/>
</dbReference>
<evidence type="ECO:0000259" key="3">
    <source>
        <dbReference type="PROSITE" id="PS51736"/>
    </source>
</evidence>
<dbReference type="Gene3D" id="3.40.50.1390">
    <property type="entry name" value="Resolvase, N-terminal catalytic domain"/>
    <property type="match status" value="1"/>
</dbReference>
<dbReference type="GO" id="GO:0003677">
    <property type="term" value="F:DNA binding"/>
    <property type="evidence" value="ECO:0007669"/>
    <property type="project" value="InterPro"/>
</dbReference>
<comment type="caution">
    <text evidence="4">The sequence shown here is derived from an EMBL/GenBank/DDBJ whole genome shotgun (WGS) entry which is preliminary data.</text>
</comment>
<dbReference type="Gene3D" id="1.10.10.10">
    <property type="entry name" value="Winged helix-like DNA-binding domain superfamily/Winged helix DNA-binding domain"/>
    <property type="match status" value="1"/>
</dbReference>
<dbReference type="STRING" id="1795832.A7Q00_05765"/>
<name>A0A1B6VYZ8_9NEIS</name>
<keyword evidence="5" id="KW-1185">Reference proteome</keyword>
<proteinExistence type="inferred from homology"/>
<feature type="region of interest" description="Disordered" evidence="2">
    <location>
        <begin position="215"/>
        <end position="244"/>
    </location>
</feature>
<dbReference type="SMART" id="SM00857">
    <property type="entry name" value="Resolvase"/>
    <property type="match status" value="1"/>
</dbReference>
<dbReference type="PANTHER" id="PTHR30461:SF26">
    <property type="entry name" value="RESOLVASE HOMOLOG YNEB"/>
    <property type="match status" value="1"/>
</dbReference>
<dbReference type="Pfam" id="PF13384">
    <property type="entry name" value="HTH_23"/>
    <property type="match status" value="1"/>
</dbReference>
<dbReference type="GO" id="GO:0000150">
    <property type="term" value="F:DNA strand exchange activity"/>
    <property type="evidence" value="ECO:0007669"/>
    <property type="project" value="InterPro"/>
</dbReference>
<dbReference type="InterPro" id="IPR050639">
    <property type="entry name" value="SSR_resolvase"/>
</dbReference>